<dbReference type="GO" id="GO:0005524">
    <property type="term" value="F:ATP binding"/>
    <property type="evidence" value="ECO:0007669"/>
    <property type="project" value="UniProtKB-KW"/>
</dbReference>
<dbReference type="PROSITE" id="PS50893">
    <property type="entry name" value="ABC_TRANSPORTER_2"/>
    <property type="match status" value="1"/>
</dbReference>
<dbReference type="PANTHER" id="PTHR42734">
    <property type="entry name" value="METAL TRANSPORT SYSTEM ATP-BINDING PROTEIN TM_0124-RELATED"/>
    <property type="match status" value="1"/>
</dbReference>
<evidence type="ECO:0000313" key="6">
    <source>
        <dbReference type="Proteomes" id="UP000636956"/>
    </source>
</evidence>
<evidence type="ECO:0000256" key="2">
    <source>
        <dbReference type="ARBA" id="ARBA00022741"/>
    </source>
</evidence>
<comment type="caution">
    <text evidence="5">The sequence shown here is derived from an EMBL/GenBank/DDBJ whole genome shotgun (WGS) entry which is preliminary data.</text>
</comment>
<reference evidence="5" key="2">
    <citation type="submission" date="2020-09" db="EMBL/GenBank/DDBJ databases">
        <authorList>
            <person name="Sun Q."/>
            <person name="Zhou Y."/>
        </authorList>
    </citation>
    <scope>NUCLEOTIDE SEQUENCE</scope>
    <source>
        <strain evidence="5">CGMCC 1.8984</strain>
    </source>
</reference>
<feature type="domain" description="ABC transporter" evidence="4">
    <location>
        <begin position="7"/>
        <end position="259"/>
    </location>
</feature>
<organism evidence="5 6">
    <name type="scientific">Agromyces bauzanensis</name>
    <dbReference type="NCBI Taxonomy" id="1308924"/>
    <lineage>
        <taxon>Bacteria</taxon>
        <taxon>Bacillati</taxon>
        <taxon>Actinomycetota</taxon>
        <taxon>Actinomycetes</taxon>
        <taxon>Micrococcales</taxon>
        <taxon>Microbacteriaceae</taxon>
        <taxon>Agromyces</taxon>
    </lineage>
</organism>
<dbReference type="InterPro" id="IPR003593">
    <property type="entry name" value="AAA+_ATPase"/>
</dbReference>
<keyword evidence="3" id="KW-0067">ATP-binding</keyword>
<protein>
    <submittedName>
        <fullName evidence="5">Manganese transporter</fullName>
    </submittedName>
</protein>
<dbReference type="EMBL" id="BMMD01000013">
    <property type="protein sequence ID" value="GGJ84480.1"/>
    <property type="molecule type" value="Genomic_DNA"/>
</dbReference>
<dbReference type="SUPFAM" id="SSF52540">
    <property type="entry name" value="P-loop containing nucleoside triphosphate hydrolases"/>
    <property type="match status" value="1"/>
</dbReference>
<dbReference type="CDD" id="cd03235">
    <property type="entry name" value="ABC_Metallic_Cations"/>
    <property type="match status" value="1"/>
</dbReference>
<reference evidence="5" key="1">
    <citation type="journal article" date="2014" name="Int. J. Syst. Evol. Microbiol.">
        <title>Complete genome sequence of Corynebacterium casei LMG S-19264T (=DSM 44701T), isolated from a smear-ripened cheese.</title>
        <authorList>
            <consortium name="US DOE Joint Genome Institute (JGI-PGF)"/>
            <person name="Walter F."/>
            <person name="Albersmeier A."/>
            <person name="Kalinowski J."/>
            <person name="Ruckert C."/>
        </authorList>
    </citation>
    <scope>NUCLEOTIDE SEQUENCE</scope>
    <source>
        <strain evidence="5">CGMCC 1.8984</strain>
    </source>
</reference>
<dbReference type="InterPro" id="IPR027417">
    <property type="entry name" value="P-loop_NTPase"/>
</dbReference>
<keyword evidence="2" id="KW-0547">Nucleotide-binding</keyword>
<accession>A0A917UTC6</accession>
<dbReference type="AlphaFoldDB" id="A0A917UTC6"/>
<dbReference type="GO" id="GO:0016887">
    <property type="term" value="F:ATP hydrolysis activity"/>
    <property type="evidence" value="ECO:0007669"/>
    <property type="project" value="InterPro"/>
</dbReference>
<dbReference type="SMART" id="SM00382">
    <property type="entry name" value="AAA"/>
    <property type="match status" value="1"/>
</dbReference>
<keyword evidence="1" id="KW-0813">Transport</keyword>
<gene>
    <name evidence="5" type="ORF">GCM10011372_23460</name>
</gene>
<dbReference type="RefSeq" id="WP_188743628.1">
    <property type="nucleotide sequence ID" value="NZ_BAABFW010000023.1"/>
</dbReference>
<proteinExistence type="predicted"/>
<dbReference type="Gene3D" id="3.40.50.300">
    <property type="entry name" value="P-loop containing nucleotide triphosphate hydrolases"/>
    <property type="match status" value="1"/>
</dbReference>
<evidence type="ECO:0000259" key="4">
    <source>
        <dbReference type="PROSITE" id="PS50893"/>
    </source>
</evidence>
<dbReference type="Pfam" id="PF00005">
    <property type="entry name" value="ABC_tran"/>
    <property type="match status" value="1"/>
</dbReference>
<sequence>MTDSPVLRLEGAAFTYRGGAGVRGLDLSIRSGEAVALIGPNGAGKSTLLKGVLGLVPLTAGSIEVGGARATAAAAASAQTTDAATDPAREAHARDRMIGYLPQSIHVDPDFPINLEQVVMQGRYRRLGLLRWPGRKDRAVVRRALETVGLADLAERRFGELSGGQRQRGLLARALAGEPRLLLLDEPFNGLDQANRDALIDTLHTLKRQGVAVLVSTHDLELARLVCDSVVLVNGNQLASGPVDDVLTLGNVQECFEGVEVEVDEHTLVVPGHEGH</sequence>
<keyword evidence="6" id="KW-1185">Reference proteome</keyword>
<dbReference type="InterPro" id="IPR050153">
    <property type="entry name" value="Metal_Ion_Import_ABC"/>
</dbReference>
<evidence type="ECO:0000256" key="3">
    <source>
        <dbReference type="ARBA" id="ARBA00022840"/>
    </source>
</evidence>
<evidence type="ECO:0000256" key="1">
    <source>
        <dbReference type="ARBA" id="ARBA00022448"/>
    </source>
</evidence>
<name>A0A917UTC6_9MICO</name>
<dbReference type="Proteomes" id="UP000636956">
    <property type="component" value="Unassembled WGS sequence"/>
</dbReference>
<evidence type="ECO:0000313" key="5">
    <source>
        <dbReference type="EMBL" id="GGJ84480.1"/>
    </source>
</evidence>
<dbReference type="InterPro" id="IPR003439">
    <property type="entry name" value="ABC_transporter-like_ATP-bd"/>
</dbReference>